<dbReference type="Proteomes" id="UP000593998">
    <property type="component" value="Chromosome"/>
</dbReference>
<feature type="coiled-coil region" evidence="1">
    <location>
        <begin position="100"/>
        <end position="127"/>
    </location>
</feature>
<dbReference type="EMBL" id="CP062789">
    <property type="protein sequence ID" value="QOK21385.1"/>
    <property type="molecule type" value="Genomic_DNA"/>
</dbReference>
<name>A0A7L9IXE4_9MICO</name>
<evidence type="ECO:0000313" key="4">
    <source>
        <dbReference type="Proteomes" id="UP000593998"/>
    </source>
</evidence>
<evidence type="ECO:0000256" key="1">
    <source>
        <dbReference type="SAM" id="Coils"/>
    </source>
</evidence>
<evidence type="ECO:0000256" key="2">
    <source>
        <dbReference type="SAM" id="MobiDB-lite"/>
    </source>
</evidence>
<feature type="region of interest" description="Disordered" evidence="2">
    <location>
        <begin position="1"/>
        <end position="26"/>
    </location>
</feature>
<dbReference type="AlphaFoldDB" id="A0A7L9IXE4"/>
<feature type="compositionally biased region" description="Basic and acidic residues" evidence="2">
    <location>
        <begin position="17"/>
        <end position="26"/>
    </location>
</feature>
<protein>
    <submittedName>
        <fullName evidence="3">Uncharacterized protein</fullName>
    </submittedName>
</protein>
<reference evidence="3 4" key="1">
    <citation type="submission" date="2020-10" db="EMBL/GenBank/DDBJ databases">
        <title>Janibacter indicus TT2 genome sequence.</title>
        <authorList>
            <person name="Lee K."/>
            <person name="Ganzorig M."/>
        </authorList>
    </citation>
    <scope>NUCLEOTIDE SEQUENCE [LARGE SCALE GENOMIC DNA]</scope>
    <source>
        <strain evidence="3 4">TT2</strain>
    </source>
</reference>
<gene>
    <name evidence="3" type="ORF">IGS73_09345</name>
</gene>
<organism evidence="3 4">
    <name type="scientific">Janibacter indicus</name>
    <dbReference type="NCBI Taxonomy" id="857417"/>
    <lineage>
        <taxon>Bacteria</taxon>
        <taxon>Bacillati</taxon>
        <taxon>Actinomycetota</taxon>
        <taxon>Actinomycetes</taxon>
        <taxon>Micrococcales</taxon>
        <taxon>Intrasporangiaceae</taxon>
        <taxon>Janibacter</taxon>
    </lineage>
</organism>
<evidence type="ECO:0000313" key="3">
    <source>
        <dbReference type="EMBL" id="QOK21385.1"/>
    </source>
</evidence>
<accession>A0A7L9IXE4</accession>
<dbReference type="RefSeq" id="WP_192910253.1">
    <property type="nucleotide sequence ID" value="NZ_CP062789.1"/>
</dbReference>
<proteinExistence type="predicted"/>
<sequence>MTATTQEKVKPTTPEEATARAVEHDRNRESLLADLSALEGQAGAVMLDDPDAAGALTERVASLRARADLEGRAAAEARRRAQAARVAGLRGEADALEPEVARIRKDLAAYQGKRDKLLKELETFTRAEWVVKPDPELWQVGGSYSRPARPDEMLLKELREVEEQQSSLRSQAEAVEADPDWVSASERWLVHVTECWDEALTGHRKAAQDLAAARVEIVETAAIVKHDLDSATYVPEWLSKLRARVVELELHLQGFHEDVTHFRGQGLVLPDGEVADLMAELGQADGRSAGGGDD</sequence>
<keyword evidence="1" id="KW-0175">Coiled coil</keyword>